<name>A0ABR3VUK4_9PEZI</name>
<keyword evidence="7" id="KW-1185">Reference proteome</keyword>
<dbReference type="Gene3D" id="3.30.40.10">
    <property type="entry name" value="Zinc/RING finger domain, C3HC4 (zinc finger)"/>
    <property type="match status" value="1"/>
</dbReference>
<evidence type="ECO:0000256" key="4">
    <source>
        <dbReference type="SAM" id="MobiDB-lite"/>
    </source>
</evidence>
<evidence type="ECO:0000313" key="7">
    <source>
        <dbReference type="Proteomes" id="UP001586593"/>
    </source>
</evidence>
<dbReference type="Pfam" id="PF20826">
    <property type="entry name" value="PHD_5"/>
    <property type="match status" value="1"/>
</dbReference>
<proteinExistence type="predicted"/>
<dbReference type="InterPro" id="IPR019786">
    <property type="entry name" value="Zinc_finger_PHD-type_CS"/>
</dbReference>
<dbReference type="SUPFAM" id="SSF57903">
    <property type="entry name" value="FYVE/PHD zinc finger"/>
    <property type="match status" value="1"/>
</dbReference>
<feature type="domain" description="Zinc finger PHD-type" evidence="5">
    <location>
        <begin position="41"/>
        <end position="89"/>
    </location>
</feature>
<keyword evidence="1" id="KW-0479">Metal-binding</keyword>
<keyword evidence="3" id="KW-0862">Zinc</keyword>
<evidence type="ECO:0000259" key="5">
    <source>
        <dbReference type="SMART" id="SM00249"/>
    </source>
</evidence>
<dbReference type="Proteomes" id="UP001586593">
    <property type="component" value="Unassembled WGS sequence"/>
</dbReference>
<accession>A0ABR3VUK4</accession>
<comment type="caution">
    <text evidence="6">The sequence shown here is derived from an EMBL/GenBank/DDBJ whole genome shotgun (WGS) entry which is preliminary data.</text>
</comment>
<dbReference type="InterPro" id="IPR011011">
    <property type="entry name" value="Znf_FYVE_PHD"/>
</dbReference>
<organism evidence="6 7">
    <name type="scientific">Phialemonium thermophilum</name>
    <dbReference type="NCBI Taxonomy" id="223376"/>
    <lineage>
        <taxon>Eukaryota</taxon>
        <taxon>Fungi</taxon>
        <taxon>Dikarya</taxon>
        <taxon>Ascomycota</taxon>
        <taxon>Pezizomycotina</taxon>
        <taxon>Sordariomycetes</taxon>
        <taxon>Sordariomycetidae</taxon>
        <taxon>Cephalothecales</taxon>
        <taxon>Cephalothecaceae</taxon>
        <taxon>Phialemonium</taxon>
    </lineage>
</organism>
<reference evidence="6 7" key="1">
    <citation type="journal article" date="2024" name="Commun. Biol.">
        <title>Comparative genomic analysis of thermophilic fungi reveals convergent evolutionary adaptations and gene losses.</title>
        <authorList>
            <person name="Steindorff A.S."/>
            <person name="Aguilar-Pontes M.V."/>
            <person name="Robinson A.J."/>
            <person name="Andreopoulos B."/>
            <person name="LaButti K."/>
            <person name="Kuo A."/>
            <person name="Mondo S."/>
            <person name="Riley R."/>
            <person name="Otillar R."/>
            <person name="Haridas S."/>
            <person name="Lipzen A."/>
            <person name="Grimwood J."/>
            <person name="Schmutz J."/>
            <person name="Clum A."/>
            <person name="Reid I.D."/>
            <person name="Moisan M.C."/>
            <person name="Butler G."/>
            <person name="Nguyen T.T.M."/>
            <person name="Dewar K."/>
            <person name="Conant G."/>
            <person name="Drula E."/>
            <person name="Henrissat B."/>
            <person name="Hansel C."/>
            <person name="Singer S."/>
            <person name="Hutchinson M.I."/>
            <person name="de Vries R.P."/>
            <person name="Natvig D.O."/>
            <person name="Powell A.J."/>
            <person name="Tsang A."/>
            <person name="Grigoriev I.V."/>
        </authorList>
    </citation>
    <scope>NUCLEOTIDE SEQUENCE [LARGE SCALE GENOMIC DNA]</scope>
    <source>
        <strain evidence="6 7">ATCC 24622</strain>
    </source>
</reference>
<evidence type="ECO:0000256" key="2">
    <source>
        <dbReference type="ARBA" id="ARBA00022771"/>
    </source>
</evidence>
<evidence type="ECO:0000313" key="6">
    <source>
        <dbReference type="EMBL" id="KAL1845328.1"/>
    </source>
</evidence>
<dbReference type="EMBL" id="JAZHXJ010001137">
    <property type="protein sequence ID" value="KAL1845328.1"/>
    <property type="molecule type" value="Genomic_DNA"/>
</dbReference>
<dbReference type="InterPro" id="IPR001965">
    <property type="entry name" value="Znf_PHD"/>
</dbReference>
<feature type="region of interest" description="Disordered" evidence="4">
    <location>
        <begin position="1"/>
        <end position="39"/>
    </location>
</feature>
<sequence length="127" mass="13775">MAGFATATGGYGRQDTVSPTAYRQTTSLPTPSTGSRGHGVRCICDRAEIERDGDYGMVQCDSCEMLLHSRCVNLSKTTLPSIYICAFCANTPNARTARSRNHSRLFGEVGPPLPSTSPLAHKSFKFR</sequence>
<dbReference type="PROSITE" id="PS01359">
    <property type="entry name" value="ZF_PHD_1"/>
    <property type="match status" value="1"/>
</dbReference>
<evidence type="ECO:0000256" key="1">
    <source>
        <dbReference type="ARBA" id="ARBA00022723"/>
    </source>
</evidence>
<evidence type="ECO:0000256" key="3">
    <source>
        <dbReference type="ARBA" id="ARBA00022833"/>
    </source>
</evidence>
<feature type="compositionally biased region" description="Polar residues" evidence="4">
    <location>
        <begin position="15"/>
        <end position="35"/>
    </location>
</feature>
<protein>
    <recommendedName>
        <fullName evidence="5">Zinc finger PHD-type domain-containing protein</fullName>
    </recommendedName>
</protein>
<dbReference type="InterPro" id="IPR013083">
    <property type="entry name" value="Znf_RING/FYVE/PHD"/>
</dbReference>
<dbReference type="SMART" id="SM00249">
    <property type="entry name" value="PHD"/>
    <property type="match status" value="1"/>
</dbReference>
<keyword evidence="2" id="KW-0863">Zinc-finger</keyword>
<gene>
    <name evidence="6" type="ORF">VTK73DRAFT_665</name>
</gene>